<comment type="similarity">
    <text evidence="5">Belongs to the class I-like SAM-binding methyltransferase superfamily. TRM61 family.</text>
</comment>
<dbReference type="InterPro" id="IPR014816">
    <property type="entry name" value="tRNA_MeTrfase_Gcd14"/>
</dbReference>
<accession>A0A7V0LTY3</accession>
<proteinExistence type="inferred from homology"/>
<organism evidence="8">
    <name type="scientific">candidate division WOR-3 bacterium</name>
    <dbReference type="NCBI Taxonomy" id="2052148"/>
    <lineage>
        <taxon>Bacteria</taxon>
        <taxon>Bacteria division WOR-3</taxon>
    </lineage>
</organism>
<dbReference type="Proteomes" id="UP000886381">
    <property type="component" value="Unassembled WGS sequence"/>
</dbReference>
<dbReference type="EMBL" id="DRDR01000029">
    <property type="protein sequence ID" value="HDL59944.1"/>
    <property type="molecule type" value="Genomic_DNA"/>
</dbReference>
<dbReference type="EC" id="2.1.1.220" evidence="5"/>
<evidence type="ECO:0000256" key="3">
    <source>
        <dbReference type="ARBA" id="ARBA00022691"/>
    </source>
</evidence>
<evidence type="ECO:0000256" key="4">
    <source>
        <dbReference type="ARBA" id="ARBA00022694"/>
    </source>
</evidence>
<comment type="caution">
    <text evidence="8">The sequence shown here is derived from an EMBL/GenBank/DDBJ whole genome shotgun (WGS) entry which is preliminary data.</text>
</comment>
<dbReference type="CDD" id="cd02440">
    <property type="entry name" value="AdoMet_MTases"/>
    <property type="match status" value="1"/>
</dbReference>
<protein>
    <recommendedName>
        <fullName evidence="5">tRNA (adenine(58)-N(1))-methyltransferase TrmI</fullName>
        <ecNumber evidence="5">2.1.1.220</ecNumber>
    </recommendedName>
</protein>
<dbReference type="InterPro" id="IPR029063">
    <property type="entry name" value="SAM-dependent_MTases_sf"/>
</dbReference>
<dbReference type="GO" id="GO:0160107">
    <property type="term" value="F:tRNA (adenine(58)-N1)-methyltransferase activity"/>
    <property type="evidence" value="ECO:0007669"/>
    <property type="project" value="UniProtKB-EC"/>
</dbReference>
<feature type="domain" description="tRNA (adenine(58)-N(1))-methyltransferase catalytic subunit TRM61 C-terminal" evidence="7">
    <location>
        <begin position="57"/>
        <end position="232"/>
    </location>
</feature>
<evidence type="ECO:0000256" key="6">
    <source>
        <dbReference type="PIRSR" id="PIRSR017269-1"/>
    </source>
</evidence>
<dbReference type="InterPro" id="IPR049470">
    <property type="entry name" value="TRM61_C"/>
</dbReference>
<dbReference type="SUPFAM" id="SSF53335">
    <property type="entry name" value="S-adenosyl-L-methionine-dependent methyltransferases"/>
    <property type="match status" value="1"/>
</dbReference>
<dbReference type="AlphaFoldDB" id="A0A7V0LTY3"/>
<comment type="catalytic activity">
    <reaction evidence="5">
        <text>adenosine(58) in tRNA + S-adenosyl-L-methionine = N(1)-methyladenosine(58) in tRNA + S-adenosyl-L-homocysteine + H(+)</text>
        <dbReference type="Rhea" id="RHEA:43152"/>
        <dbReference type="Rhea" id="RHEA-COMP:10365"/>
        <dbReference type="Rhea" id="RHEA-COMP:10366"/>
        <dbReference type="ChEBI" id="CHEBI:15378"/>
        <dbReference type="ChEBI" id="CHEBI:57856"/>
        <dbReference type="ChEBI" id="CHEBI:59789"/>
        <dbReference type="ChEBI" id="CHEBI:74411"/>
        <dbReference type="ChEBI" id="CHEBI:74491"/>
        <dbReference type="EC" id="2.1.1.220"/>
    </reaction>
</comment>
<dbReference type="PROSITE" id="PS51620">
    <property type="entry name" value="SAM_TRM61"/>
    <property type="match status" value="1"/>
</dbReference>
<dbReference type="PANTHER" id="PTHR12133:SF1">
    <property type="entry name" value="TRNA (ADENINE(58)-N(1))-METHYLTRANSFERASE, MITOCHONDRIAL"/>
    <property type="match status" value="1"/>
</dbReference>
<reference evidence="8" key="1">
    <citation type="journal article" date="2020" name="mSystems">
        <title>Genome- and Community-Level Interaction Insights into Carbon Utilization and Element Cycling Functions of Hydrothermarchaeota in Hydrothermal Sediment.</title>
        <authorList>
            <person name="Zhou Z."/>
            <person name="Liu Y."/>
            <person name="Xu W."/>
            <person name="Pan J."/>
            <person name="Luo Z.H."/>
            <person name="Li M."/>
        </authorList>
    </citation>
    <scope>NUCLEOTIDE SEQUENCE [LARGE SCALE GENOMIC DNA]</scope>
    <source>
        <strain evidence="8">HyVt-28</strain>
    </source>
</reference>
<gene>
    <name evidence="8" type="ORF">ENH14_00650</name>
</gene>
<evidence type="ECO:0000256" key="1">
    <source>
        <dbReference type="ARBA" id="ARBA00022603"/>
    </source>
</evidence>
<dbReference type="Gene3D" id="3.10.330.20">
    <property type="match status" value="1"/>
</dbReference>
<sequence length="254" mass="28745">MPLREGEYFILYGGPKAIYLLKYSKGLRFSTHLGELIFPEHIEYGDKLKSNTGHTFYLLFPSTSDLILFIKRKTTIMYPKDIGYLILETGVSYGKKVAEVGSGSGGLTVALATIVGKEGKVFSFERREEFNRLAKANVENYGLSDRVEFIIRDVALDGFGIENMDVVFVDVPEPWNIVPKALEALKPGGFWASLSPNIEQVQKTVFKLEKNGFIRIKTVEILEREILIREGKTRPRERMISHTGYLTTAQIVRT</sequence>
<comment type="subunit">
    <text evidence="5">Homotetramer composed of a dimer of dimers.</text>
</comment>
<keyword evidence="1 5" id="KW-0489">Methyltransferase</keyword>
<dbReference type="Gene3D" id="3.40.50.150">
    <property type="entry name" value="Vaccinia Virus protein VP39"/>
    <property type="match status" value="1"/>
</dbReference>
<evidence type="ECO:0000256" key="2">
    <source>
        <dbReference type="ARBA" id="ARBA00022679"/>
    </source>
</evidence>
<feature type="binding site" evidence="6">
    <location>
        <position position="170"/>
    </location>
    <ligand>
        <name>S-adenosyl-L-methionine</name>
        <dbReference type="ChEBI" id="CHEBI:59789"/>
    </ligand>
</feature>
<feature type="binding site" evidence="6">
    <location>
        <position position="153"/>
    </location>
    <ligand>
        <name>S-adenosyl-L-methionine</name>
        <dbReference type="ChEBI" id="CHEBI:59789"/>
    </ligand>
</feature>
<dbReference type="Pfam" id="PF08704">
    <property type="entry name" value="GCD14"/>
    <property type="match status" value="1"/>
</dbReference>
<evidence type="ECO:0000259" key="7">
    <source>
        <dbReference type="Pfam" id="PF08704"/>
    </source>
</evidence>
<feature type="binding site" evidence="6">
    <location>
        <begin position="104"/>
        <end position="107"/>
    </location>
    <ligand>
        <name>S-adenosyl-L-methionine</name>
        <dbReference type="ChEBI" id="CHEBI:59789"/>
    </ligand>
</feature>
<feature type="binding site" evidence="6">
    <location>
        <position position="125"/>
    </location>
    <ligand>
        <name>S-adenosyl-L-methionine</name>
        <dbReference type="ChEBI" id="CHEBI:59789"/>
    </ligand>
</feature>
<name>A0A7V0LTY3_UNCW3</name>
<keyword evidence="4 5" id="KW-0819">tRNA processing</keyword>
<dbReference type="GO" id="GO:0031515">
    <property type="term" value="C:tRNA (m1A) methyltransferase complex"/>
    <property type="evidence" value="ECO:0007669"/>
    <property type="project" value="UniProtKB-UniRule"/>
</dbReference>
<keyword evidence="2 5" id="KW-0808">Transferase</keyword>
<comment type="function">
    <text evidence="5">Catalyzes the S-adenosyl-L-methionine-dependent formation of N(1)-methyladenine at position 58 (m1A58) in tRNA.</text>
</comment>
<evidence type="ECO:0000313" key="8">
    <source>
        <dbReference type="EMBL" id="HDL59944.1"/>
    </source>
</evidence>
<keyword evidence="3 5" id="KW-0949">S-adenosyl-L-methionine</keyword>
<dbReference type="PANTHER" id="PTHR12133">
    <property type="entry name" value="TRNA (ADENINE(58)-N(1))-METHYLTRANSFERASE"/>
    <property type="match status" value="1"/>
</dbReference>
<dbReference type="PIRSF" id="PIRSF017269">
    <property type="entry name" value="GCD14"/>
    <property type="match status" value="1"/>
</dbReference>
<evidence type="ECO:0000256" key="5">
    <source>
        <dbReference type="PIRNR" id="PIRNR017269"/>
    </source>
</evidence>
<dbReference type="GO" id="GO:0030488">
    <property type="term" value="P:tRNA methylation"/>
    <property type="evidence" value="ECO:0007669"/>
    <property type="project" value="InterPro"/>
</dbReference>